<dbReference type="SUPFAM" id="SSF52540">
    <property type="entry name" value="P-loop containing nucleoside triphosphate hydrolases"/>
    <property type="match status" value="1"/>
</dbReference>
<dbReference type="AlphaFoldDB" id="A0AA85G6H9"/>
<dbReference type="Pfam" id="PF01018">
    <property type="entry name" value="GTP1_OBG"/>
    <property type="match status" value="1"/>
</dbReference>
<dbReference type="GO" id="GO:0003924">
    <property type="term" value="F:GTPase activity"/>
    <property type="evidence" value="ECO:0007669"/>
    <property type="project" value="InterPro"/>
</dbReference>
<dbReference type="InterPro" id="IPR036726">
    <property type="entry name" value="GTP1_OBG_dom_sf"/>
</dbReference>
<feature type="domain" description="OBG-type G" evidence="3">
    <location>
        <begin position="160"/>
        <end position="217"/>
    </location>
</feature>
<sequence>MAISVHSTVMSKGFIDKLRIFVRAGSGAAGSPPIRGRGGNGGSVFLEADENQTLQNLFMNNPTKRFAAGHGTEASKRRGLVVGLDGQDLTIRVPAGITVLFGGQGTSSANGSEQRILGNLDKVGQKLLVAQGGLGGFHQNGYIGSPGQAHSIVLDLKLMADYSLIGFPNAGKSSLLKALSGAPAKIANYPFTTIKPQVAKCTYSDHREISIADLPGLADIYAHYNAQINQDSNDQSDSNTSLPSLRHTRFLKHVERSSCILLVLDSLGFCKDQLSPKRNALAVVYLILNQMERWSNGLLLEKPMACILNKIDTTGAMDEALETKYWLERMDSSEAKQYSQLPPKLLPSLTPKFESIELVSALRHTNIPELKESLRNWLDQIELRKRKDSTAVQIKSQQMKEKRLLNDIQPTYY</sequence>
<evidence type="ECO:0000259" key="4">
    <source>
        <dbReference type="PROSITE" id="PS51883"/>
    </source>
</evidence>
<evidence type="ECO:0000256" key="2">
    <source>
        <dbReference type="ARBA" id="ARBA00023134"/>
    </source>
</evidence>
<dbReference type="Gene3D" id="2.70.210.12">
    <property type="entry name" value="GTP1/OBG domain"/>
    <property type="match status" value="1"/>
</dbReference>
<evidence type="ECO:0000256" key="1">
    <source>
        <dbReference type="ARBA" id="ARBA00022741"/>
    </source>
</evidence>
<keyword evidence="2" id="KW-0342">GTP-binding</keyword>
<dbReference type="Gene3D" id="3.40.50.300">
    <property type="entry name" value="P-loop containing nucleotide triphosphate hydrolases"/>
    <property type="match status" value="1"/>
</dbReference>
<keyword evidence="5" id="KW-1185">Reference proteome</keyword>
<dbReference type="Proteomes" id="UP000050792">
    <property type="component" value="Unassembled WGS sequence"/>
</dbReference>
<dbReference type="InterPro" id="IPR006073">
    <property type="entry name" value="GTP-bd"/>
</dbReference>
<evidence type="ECO:0000313" key="6">
    <source>
        <dbReference type="WBParaSite" id="SRDH1_82820.1"/>
    </source>
</evidence>
<accession>A0AA85G6H9</accession>
<dbReference type="InterPro" id="IPR027417">
    <property type="entry name" value="P-loop_NTPase"/>
</dbReference>
<dbReference type="InterPro" id="IPR006169">
    <property type="entry name" value="GTP1_OBG_dom"/>
</dbReference>
<protein>
    <recommendedName>
        <fullName evidence="7">OBG-type G domain-containing protein</fullName>
    </recommendedName>
</protein>
<evidence type="ECO:0000313" key="5">
    <source>
        <dbReference type="Proteomes" id="UP000050792"/>
    </source>
</evidence>
<dbReference type="PANTHER" id="PTHR11702:SF43">
    <property type="entry name" value="GTP-BINDING PROTEIN 10"/>
    <property type="match status" value="1"/>
</dbReference>
<proteinExistence type="predicted"/>
<dbReference type="PROSITE" id="PS51710">
    <property type="entry name" value="G_OBG"/>
    <property type="match status" value="1"/>
</dbReference>
<dbReference type="SUPFAM" id="SSF82051">
    <property type="entry name" value="Obg GTP-binding protein N-terminal domain"/>
    <property type="match status" value="1"/>
</dbReference>
<dbReference type="InterPro" id="IPR031167">
    <property type="entry name" value="G_OBG"/>
</dbReference>
<reference evidence="5" key="1">
    <citation type="submission" date="2022-06" db="EMBL/GenBank/DDBJ databases">
        <authorList>
            <person name="Berger JAMES D."/>
            <person name="Berger JAMES D."/>
        </authorList>
    </citation>
    <scope>NUCLEOTIDE SEQUENCE [LARGE SCALE GENOMIC DNA]</scope>
</reference>
<dbReference type="PRINTS" id="PR00326">
    <property type="entry name" value="GTP1OBG"/>
</dbReference>
<reference evidence="6" key="2">
    <citation type="submission" date="2023-11" db="UniProtKB">
        <authorList>
            <consortium name="WormBaseParasite"/>
        </authorList>
    </citation>
    <scope>IDENTIFICATION</scope>
</reference>
<dbReference type="GO" id="GO:0005525">
    <property type="term" value="F:GTP binding"/>
    <property type="evidence" value="ECO:0007669"/>
    <property type="project" value="UniProtKB-KW"/>
</dbReference>
<keyword evidence="1" id="KW-0547">Nucleotide-binding</keyword>
<dbReference type="WBParaSite" id="SRDH1_82820.1">
    <property type="protein sequence ID" value="SRDH1_82820.1"/>
    <property type="gene ID" value="SRDH1_82820"/>
</dbReference>
<organism evidence="5 6">
    <name type="scientific">Schistosoma rodhaini</name>
    <dbReference type="NCBI Taxonomy" id="6188"/>
    <lineage>
        <taxon>Eukaryota</taxon>
        <taxon>Metazoa</taxon>
        <taxon>Spiralia</taxon>
        <taxon>Lophotrochozoa</taxon>
        <taxon>Platyhelminthes</taxon>
        <taxon>Trematoda</taxon>
        <taxon>Digenea</taxon>
        <taxon>Strigeidida</taxon>
        <taxon>Schistosomatoidea</taxon>
        <taxon>Schistosomatidae</taxon>
        <taxon>Schistosoma</taxon>
    </lineage>
</organism>
<dbReference type="Pfam" id="PF01926">
    <property type="entry name" value="MMR_HSR1"/>
    <property type="match status" value="1"/>
</dbReference>
<feature type="domain" description="Obg" evidence="4">
    <location>
        <begin position="12"/>
        <end position="159"/>
    </location>
</feature>
<evidence type="ECO:0000259" key="3">
    <source>
        <dbReference type="PROSITE" id="PS51710"/>
    </source>
</evidence>
<name>A0AA85G6H9_9TREM</name>
<dbReference type="GO" id="GO:0005739">
    <property type="term" value="C:mitochondrion"/>
    <property type="evidence" value="ECO:0007669"/>
    <property type="project" value="TreeGrafter"/>
</dbReference>
<dbReference type="PANTHER" id="PTHR11702">
    <property type="entry name" value="DEVELOPMENTALLY REGULATED GTP-BINDING PROTEIN-RELATED"/>
    <property type="match status" value="1"/>
</dbReference>
<evidence type="ECO:0008006" key="7">
    <source>
        <dbReference type="Google" id="ProtNLM"/>
    </source>
</evidence>
<dbReference type="GO" id="GO:0042254">
    <property type="term" value="P:ribosome biogenesis"/>
    <property type="evidence" value="ECO:0007669"/>
    <property type="project" value="UniProtKB-UniRule"/>
</dbReference>
<dbReference type="InterPro" id="IPR045086">
    <property type="entry name" value="OBG_GTPase"/>
</dbReference>
<dbReference type="PROSITE" id="PS51883">
    <property type="entry name" value="OBG"/>
    <property type="match status" value="1"/>
</dbReference>